<proteinExistence type="predicted"/>
<evidence type="ECO:0000313" key="2">
    <source>
        <dbReference type="EMBL" id="GAH87630.1"/>
    </source>
</evidence>
<gene>
    <name evidence="2" type="ORF">S03H2_65560</name>
</gene>
<reference evidence="2" key="1">
    <citation type="journal article" date="2014" name="Front. Microbiol.">
        <title>High frequency of phylogenetically diverse reductive dehalogenase-homologous genes in deep subseafloor sedimentary metagenomes.</title>
        <authorList>
            <person name="Kawai M."/>
            <person name="Futagami T."/>
            <person name="Toyoda A."/>
            <person name="Takaki Y."/>
            <person name="Nishi S."/>
            <person name="Hori S."/>
            <person name="Arai W."/>
            <person name="Tsubouchi T."/>
            <person name="Morono Y."/>
            <person name="Uchiyama I."/>
            <person name="Ito T."/>
            <person name="Fujiyama A."/>
            <person name="Inagaki F."/>
            <person name="Takami H."/>
        </authorList>
    </citation>
    <scope>NUCLEOTIDE SEQUENCE</scope>
    <source>
        <strain evidence="2">Expedition CK06-06</strain>
    </source>
</reference>
<accession>X1K1S2</accession>
<dbReference type="GO" id="GO:0016757">
    <property type="term" value="F:glycosyltransferase activity"/>
    <property type="evidence" value="ECO:0007669"/>
    <property type="project" value="InterPro"/>
</dbReference>
<dbReference type="AlphaFoldDB" id="X1K1S2"/>
<comment type="caution">
    <text evidence="2">The sequence shown here is derived from an EMBL/GenBank/DDBJ whole genome shotgun (WGS) entry which is preliminary data.</text>
</comment>
<dbReference type="EMBL" id="BARU01042703">
    <property type="protein sequence ID" value="GAH87630.1"/>
    <property type="molecule type" value="Genomic_DNA"/>
</dbReference>
<evidence type="ECO:0000259" key="1">
    <source>
        <dbReference type="Pfam" id="PF00534"/>
    </source>
</evidence>
<protein>
    <recommendedName>
        <fullName evidence="1">Glycosyl transferase family 1 domain-containing protein</fullName>
    </recommendedName>
</protein>
<organism evidence="2">
    <name type="scientific">marine sediment metagenome</name>
    <dbReference type="NCBI Taxonomy" id="412755"/>
    <lineage>
        <taxon>unclassified sequences</taxon>
        <taxon>metagenomes</taxon>
        <taxon>ecological metagenomes</taxon>
    </lineage>
</organism>
<sequence length="181" mass="20857">KLFNINENEKIILFVGLLNMRKGIDIIIKTANLLKNENVKFILVGDGPERKKSIDIVKNLKLNGKIVFVGNRLDVHNFYNQADLFFLPSRGEGLAGVLMEAMIYQVPIVTSNIAGTRDLVTNLENGLLCETENYRCYANSIKRLLSDKDLQYEFKQKGIERIKAKFLWESNIKNFERIYLK</sequence>
<dbReference type="SUPFAM" id="SSF53756">
    <property type="entry name" value="UDP-Glycosyltransferase/glycogen phosphorylase"/>
    <property type="match status" value="1"/>
</dbReference>
<dbReference type="Gene3D" id="3.40.50.2000">
    <property type="entry name" value="Glycogen Phosphorylase B"/>
    <property type="match status" value="1"/>
</dbReference>
<name>X1K1S2_9ZZZZ</name>
<dbReference type="Pfam" id="PF00534">
    <property type="entry name" value="Glycos_transf_1"/>
    <property type="match status" value="1"/>
</dbReference>
<dbReference type="CDD" id="cd03801">
    <property type="entry name" value="GT4_PimA-like"/>
    <property type="match status" value="1"/>
</dbReference>
<dbReference type="PANTHER" id="PTHR12526:SF630">
    <property type="entry name" value="GLYCOSYLTRANSFERASE"/>
    <property type="match status" value="1"/>
</dbReference>
<dbReference type="PANTHER" id="PTHR12526">
    <property type="entry name" value="GLYCOSYLTRANSFERASE"/>
    <property type="match status" value="1"/>
</dbReference>
<feature type="domain" description="Glycosyl transferase family 1" evidence="1">
    <location>
        <begin position="4"/>
        <end position="160"/>
    </location>
</feature>
<feature type="non-terminal residue" evidence="2">
    <location>
        <position position="1"/>
    </location>
</feature>
<dbReference type="InterPro" id="IPR001296">
    <property type="entry name" value="Glyco_trans_1"/>
</dbReference>